<evidence type="ECO:0000256" key="1">
    <source>
        <dbReference type="SAM" id="MobiDB-lite"/>
    </source>
</evidence>
<evidence type="ECO:0000313" key="4">
    <source>
        <dbReference type="EMBL" id="SFZ75283.1"/>
    </source>
</evidence>
<evidence type="ECO:0000313" key="6">
    <source>
        <dbReference type="Proteomes" id="UP000218979"/>
    </source>
</evidence>
<evidence type="ECO:0000313" key="3">
    <source>
        <dbReference type="EMBL" id="PCS03347.1"/>
    </source>
</evidence>
<dbReference type="OrthoDB" id="2241253at2"/>
<gene>
    <name evidence="3" type="ORF">RR45_GL002116</name>
    <name evidence="4" type="ORF">SAMN02746068_01517</name>
</gene>
<name>A0A1K2HEV2_9LACT</name>
<evidence type="ECO:0000256" key="2">
    <source>
        <dbReference type="SAM" id="Phobius"/>
    </source>
</evidence>
<feature type="compositionally biased region" description="Basic and acidic residues" evidence="1">
    <location>
        <begin position="75"/>
        <end position="86"/>
    </location>
</feature>
<dbReference type="AlphaFoldDB" id="A0A1K2HEV2"/>
<organism evidence="4 5">
    <name type="scientific">Pseudolactococcus chungangensis CAU 28 = DSM 22330</name>
    <dbReference type="NCBI Taxonomy" id="1122154"/>
    <lineage>
        <taxon>Bacteria</taxon>
        <taxon>Bacillati</taxon>
        <taxon>Bacillota</taxon>
        <taxon>Bacilli</taxon>
        <taxon>Lactobacillales</taxon>
        <taxon>Streptococcaceae</taxon>
        <taxon>Pseudolactococcus</taxon>
    </lineage>
</organism>
<dbReference type="Proteomes" id="UP000185655">
    <property type="component" value="Unassembled WGS sequence"/>
</dbReference>
<keyword evidence="2" id="KW-1133">Transmembrane helix</keyword>
<sequence>MKKEKYAKLFKAIVGRELTPQEFLQAKKNGFDPKQIKKIAGLTAENTDTVFKTAPEKQVPVSDKTVEKTSEKIENMTHVSPERIEGQESQPSKSETKKKIPTQLLIAIVAILVVAVGIFGFVKTRPVDVTKDIKVTFSGYDGYGHASYNSEKVYQVIAEKMAVKAGFSKVESHQLISMNSLSNYLTNVKYRSKATKLMKWTEGLKITFDAGSNLKNGDKVIFKIKPEKGTPLKAVDKTYTVKGLKKTKKVSASSLTKGKITFSGYNGNGSVKYDDNKFEIISDDVSGTLSNGDELEFEFTQDYIDTLLTEGKAVTDKTIEVKVFGLKDVNDISKVDTLYSKIPDLVKEDYKDKPAGEYGTYDLTYKIEPQKSFIKVSEDSYDDETRLSLVITYKIIKTQTWVKDDTWDNKKKGDVETKEIYTYFGYQNVKIYKDAVVLSDLSKTYGSTWSNYLDMDAVYADLEQSGYGDYQSKN</sequence>
<keyword evidence="6" id="KW-1185">Reference proteome</keyword>
<accession>A0A1K2HEV2</accession>
<reference evidence="3 6" key="1">
    <citation type="submission" date="2014-12" db="EMBL/GenBank/DDBJ databases">
        <title>Draft genome sequences of 10 type strains of Lactococcus.</title>
        <authorList>
            <person name="Sun Z."/>
            <person name="Zhong Z."/>
            <person name="Liu W."/>
            <person name="Zhang W."/>
            <person name="Zhang H."/>
        </authorList>
    </citation>
    <scope>NUCLEOTIDE SEQUENCE [LARGE SCALE GENOMIC DNA]</scope>
    <source>
        <strain evidence="3 6">DSM 22330</strain>
    </source>
</reference>
<protein>
    <submittedName>
        <fullName evidence="4">Uncharacterized protein</fullName>
    </submittedName>
</protein>
<dbReference type="EMBL" id="JXJT01000009">
    <property type="protein sequence ID" value="PCS03347.1"/>
    <property type="molecule type" value="Genomic_DNA"/>
</dbReference>
<feature type="transmembrane region" description="Helical" evidence="2">
    <location>
        <begin position="104"/>
        <end position="122"/>
    </location>
</feature>
<dbReference type="EMBL" id="FPKS01000008">
    <property type="protein sequence ID" value="SFZ75283.1"/>
    <property type="molecule type" value="Genomic_DNA"/>
</dbReference>
<dbReference type="Proteomes" id="UP000218979">
    <property type="component" value="Unassembled WGS sequence"/>
</dbReference>
<keyword evidence="2" id="KW-0812">Transmembrane</keyword>
<dbReference type="RefSeq" id="WP_031365485.1">
    <property type="nucleotide sequence ID" value="NZ_FPKS01000008.1"/>
</dbReference>
<dbReference type="STRING" id="1122154.SAMN02746068_01517"/>
<proteinExistence type="predicted"/>
<reference evidence="4 5" key="2">
    <citation type="submission" date="2016-11" db="EMBL/GenBank/DDBJ databases">
        <authorList>
            <person name="Jaros S."/>
            <person name="Januszkiewicz K."/>
            <person name="Wedrychowicz H."/>
        </authorList>
    </citation>
    <scope>NUCLEOTIDE SEQUENCE [LARGE SCALE GENOMIC DNA]</scope>
    <source>
        <strain evidence="4 5">DSM 22330</strain>
    </source>
</reference>
<evidence type="ECO:0000313" key="5">
    <source>
        <dbReference type="Proteomes" id="UP000185655"/>
    </source>
</evidence>
<feature type="region of interest" description="Disordered" evidence="1">
    <location>
        <begin position="75"/>
        <end position="96"/>
    </location>
</feature>
<keyword evidence="2" id="KW-0472">Membrane</keyword>